<dbReference type="GO" id="GO:0044205">
    <property type="term" value="P:'de novo' UMP biosynthetic process"/>
    <property type="evidence" value="ECO:0007669"/>
    <property type="project" value="UniProtKB-UniRule"/>
</dbReference>
<sequence length="366" mass="39649">MYNWKKRRERAAFLALANGAVFRGWSFGAPVDTAGEAVFNTGMSGYQEILTDPSYAGQFVTLTAPEIGNYGCNPQDVESRGLFLNGLVIHELNEPSNCRSEESLSGYLKRNGKPGIAGIDTRSLTVMLRDEGSQKAYLHTADEPLSEAEAVDRARAWAGLDGQDYAAKVTAGKPYEWNREGDFHVAAFDFGIKYNILRGMAENGMRVTVLPAAATAADALALKPDGVFLSNGPADPAALRYAIDAIRTLAGKVPLFGICLGHQLFGLASGAECGRLKFGHHGCNHPVRNLLTGRVEITSQNHNFALKAETLPAALEVTHINLNDNTIEGIRHKTEPAASVQFHPEAAPGPHDAGCLFRQFRQLMER</sequence>
<dbReference type="Pfam" id="PF00117">
    <property type="entry name" value="GATase"/>
    <property type="match status" value="1"/>
</dbReference>
<comment type="similarity">
    <text evidence="3 11">Belongs to the CarA family.</text>
</comment>
<dbReference type="InterPro" id="IPR035686">
    <property type="entry name" value="CPSase_GATase1"/>
</dbReference>
<evidence type="ECO:0000256" key="7">
    <source>
        <dbReference type="ARBA" id="ARBA00022962"/>
    </source>
</evidence>
<dbReference type="InterPro" id="IPR002474">
    <property type="entry name" value="CarbamoylP_synth_ssu_N"/>
</dbReference>
<dbReference type="Gene3D" id="3.40.50.880">
    <property type="match status" value="1"/>
</dbReference>
<dbReference type="GO" id="GO:0006207">
    <property type="term" value="P:'de novo' pyrimidine nucleobase biosynthetic process"/>
    <property type="evidence" value="ECO:0007669"/>
    <property type="project" value="InterPro"/>
</dbReference>
<comment type="pathway">
    <text evidence="2 11">Amino-acid biosynthesis; L-arginine biosynthesis; carbamoyl phosphate from bicarbonate: step 1/1.</text>
</comment>
<keyword evidence="11" id="KW-0028">Amino-acid biosynthesis</keyword>
<evidence type="ECO:0000256" key="4">
    <source>
        <dbReference type="ARBA" id="ARBA00022598"/>
    </source>
</evidence>
<keyword evidence="14" id="KW-1185">Reference proteome</keyword>
<gene>
    <name evidence="11 13" type="primary">carA</name>
    <name evidence="13" type="ORF">FYJ85_12500</name>
</gene>
<dbReference type="InterPro" id="IPR006274">
    <property type="entry name" value="CarbamoylP_synth_ssu"/>
</dbReference>
<proteinExistence type="inferred from homology"/>
<evidence type="ECO:0000256" key="8">
    <source>
        <dbReference type="ARBA" id="ARBA00022975"/>
    </source>
</evidence>
<evidence type="ECO:0000256" key="2">
    <source>
        <dbReference type="ARBA" id="ARBA00005077"/>
    </source>
</evidence>
<dbReference type="RefSeq" id="WP_106055340.1">
    <property type="nucleotide sequence ID" value="NZ_CALXOB010000043.1"/>
</dbReference>
<keyword evidence="6 11" id="KW-0067">ATP-binding</keyword>
<dbReference type="GO" id="GO:0006541">
    <property type="term" value="P:glutamine metabolic process"/>
    <property type="evidence" value="ECO:0007669"/>
    <property type="project" value="InterPro"/>
</dbReference>
<dbReference type="EMBL" id="VUNS01000013">
    <property type="protein sequence ID" value="MST97857.1"/>
    <property type="molecule type" value="Genomic_DNA"/>
</dbReference>
<dbReference type="InterPro" id="IPR050472">
    <property type="entry name" value="Anth_synth/Amidotransfase"/>
</dbReference>
<feature type="active site" evidence="11">
    <location>
        <position position="343"/>
    </location>
</feature>
<dbReference type="InterPro" id="IPR017926">
    <property type="entry name" value="GATASE"/>
</dbReference>
<feature type="binding site" evidence="11">
    <location>
        <position position="304"/>
    </location>
    <ligand>
        <name>L-glutamine</name>
        <dbReference type="ChEBI" id="CHEBI:58359"/>
    </ligand>
</feature>
<dbReference type="PROSITE" id="PS51273">
    <property type="entry name" value="GATASE_TYPE_1"/>
    <property type="match status" value="1"/>
</dbReference>
<evidence type="ECO:0000259" key="12">
    <source>
        <dbReference type="SMART" id="SM01097"/>
    </source>
</evidence>
<dbReference type="GO" id="GO:0004088">
    <property type="term" value="F:carbamoyl-phosphate synthase (glutamine-hydrolyzing) activity"/>
    <property type="evidence" value="ECO:0007669"/>
    <property type="project" value="UniProtKB-UniRule"/>
</dbReference>
<dbReference type="SMART" id="SM01097">
    <property type="entry name" value="CPSase_sm_chain"/>
    <property type="match status" value="1"/>
</dbReference>
<feature type="active site" evidence="11">
    <location>
        <position position="345"/>
    </location>
</feature>
<evidence type="ECO:0000256" key="9">
    <source>
        <dbReference type="ARBA" id="ARBA00048816"/>
    </source>
</evidence>
<dbReference type="PRINTS" id="PR00097">
    <property type="entry name" value="ANTSNTHASEII"/>
</dbReference>
<dbReference type="PRINTS" id="PR00099">
    <property type="entry name" value="CPSGATASE"/>
</dbReference>
<feature type="domain" description="Carbamoyl-phosphate synthase small subunit N-terminal" evidence="12">
    <location>
        <begin position="10"/>
        <end position="139"/>
    </location>
</feature>
<dbReference type="CDD" id="cd01744">
    <property type="entry name" value="GATase1_CPSase"/>
    <property type="match status" value="1"/>
</dbReference>
<feature type="region of interest" description="CPSase" evidence="11">
    <location>
        <begin position="1"/>
        <end position="183"/>
    </location>
</feature>
<organism evidence="13 14">
    <name type="scientific">Victivallis lenta</name>
    <dbReference type="NCBI Taxonomy" id="2606640"/>
    <lineage>
        <taxon>Bacteria</taxon>
        <taxon>Pseudomonadati</taxon>
        <taxon>Lentisphaerota</taxon>
        <taxon>Lentisphaeria</taxon>
        <taxon>Victivallales</taxon>
        <taxon>Victivallaceae</taxon>
        <taxon>Victivallis</taxon>
    </lineage>
</organism>
<dbReference type="PANTHER" id="PTHR43418">
    <property type="entry name" value="MULTIFUNCTIONAL TRYPTOPHAN BIOSYNTHESIS PROTEIN-RELATED"/>
    <property type="match status" value="1"/>
</dbReference>
<dbReference type="GO" id="GO:0006526">
    <property type="term" value="P:L-arginine biosynthetic process"/>
    <property type="evidence" value="ECO:0007669"/>
    <property type="project" value="UniProtKB-UniRule"/>
</dbReference>
<dbReference type="UniPathway" id="UPA00068">
    <property type="reaction ID" value="UER00171"/>
</dbReference>
<dbReference type="SUPFAM" id="SSF52021">
    <property type="entry name" value="Carbamoyl phosphate synthetase, small subunit N-terminal domain"/>
    <property type="match status" value="1"/>
</dbReference>
<evidence type="ECO:0000256" key="3">
    <source>
        <dbReference type="ARBA" id="ARBA00007800"/>
    </source>
</evidence>
<evidence type="ECO:0000313" key="13">
    <source>
        <dbReference type="EMBL" id="MST97857.1"/>
    </source>
</evidence>
<evidence type="ECO:0000256" key="5">
    <source>
        <dbReference type="ARBA" id="ARBA00022741"/>
    </source>
</evidence>
<keyword evidence="5 11" id="KW-0547">Nucleotide-binding</keyword>
<comment type="catalytic activity">
    <reaction evidence="9 11">
        <text>hydrogencarbonate + L-glutamine + 2 ATP + H2O = carbamoyl phosphate + L-glutamate + 2 ADP + phosphate + 2 H(+)</text>
        <dbReference type="Rhea" id="RHEA:18633"/>
        <dbReference type="ChEBI" id="CHEBI:15377"/>
        <dbReference type="ChEBI" id="CHEBI:15378"/>
        <dbReference type="ChEBI" id="CHEBI:17544"/>
        <dbReference type="ChEBI" id="CHEBI:29985"/>
        <dbReference type="ChEBI" id="CHEBI:30616"/>
        <dbReference type="ChEBI" id="CHEBI:43474"/>
        <dbReference type="ChEBI" id="CHEBI:58228"/>
        <dbReference type="ChEBI" id="CHEBI:58359"/>
        <dbReference type="ChEBI" id="CHEBI:456216"/>
        <dbReference type="EC" id="6.3.5.5"/>
    </reaction>
</comment>
<dbReference type="InterPro" id="IPR029062">
    <property type="entry name" value="Class_I_gatase-like"/>
</dbReference>
<feature type="binding site" evidence="11">
    <location>
        <position position="54"/>
    </location>
    <ligand>
        <name>L-glutamine</name>
        <dbReference type="ChEBI" id="CHEBI:58359"/>
    </ligand>
</feature>
<feature type="binding site" evidence="11">
    <location>
        <position position="260"/>
    </location>
    <ligand>
        <name>L-glutamine</name>
        <dbReference type="ChEBI" id="CHEBI:58359"/>
    </ligand>
</feature>
<keyword evidence="4 11" id="KW-0436">Ligase</keyword>
<comment type="caution">
    <text evidence="13">The sequence shown here is derived from an EMBL/GenBank/DDBJ whole genome shotgun (WGS) entry which is preliminary data.</text>
</comment>
<reference evidence="13 14" key="1">
    <citation type="submission" date="2019-08" db="EMBL/GenBank/DDBJ databases">
        <title>In-depth cultivation of the pig gut microbiome towards novel bacterial diversity and tailored functional studies.</title>
        <authorList>
            <person name="Wylensek D."/>
            <person name="Hitch T.C.A."/>
            <person name="Clavel T."/>
        </authorList>
    </citation>
    <scope>NUCLEOTIDE SEQUENCE [LARGE SCALE GENOMIC DNA]</scope>
    <source>
        <strain evidence="13 14">BBE-744-WT-12</strain>
    </source>
</reference>
<dbReference type="GO" id="GO:0005524">
    <property type="term" value="F:ATP binding"/>
    <property type="evidence" value="ECO:0007669"/>
    <property type="project" value="UniProtKB-UniRule"/>
</dbReference>
<evidence type="ECO:0000256" key="6">
    <source>
        <dbReference type="ARBA" id="ARBA00022840"/>
    </source>
</evidence>
<dbReference type="PANTHER" id="PTHR43418:SF7">
    <property type="entry name" value="CARBAMOYL-PHOSPHATE SYNTHASE SMALL CHAIN"/>
    <property type="match status" value="1"/>
</dbReference>
<feature type="binding site" evidence="11">
    <location>
        <position position="301"/>
    </location>
    <ligand>
        <name>L-glutamine</name>
        <dbReference type="ChEBI" id="CHEBI:58359"/>
    </ligand>
</feature>
<evidence type="ECO:0000256" key="11">
    <source>
        <dbReference type="HAMAP-Rule" id="MF_01209"/>
    </source>
</evidence>
<dbReference type="UniPathway" id="UPA00070">
    <property type="reaction ID" value="UER00115"/>
</dbReference>
<feature type="binding site" evidence="11">
    <location>
        <position position="263"/>
    </location>
    <ligand>
        <name>L-glutamine</name>
        <dbReference type="ChEBI" id="CHEBI:58359"/>
    </ligand>
</feature>
<evidence type="ECO:0000313" key="14">
    <source>
        <dbReference type="Proteomes" id="UP000435649"/>
    </source>
</evidence>
<comment type="caution">
    <text evidence="11">Lacks conserved residue(s) required for the propagation of feature annotation.</text>
</comment>
<keyword evidence="8 11" id="KW-0665">Pyrimidine biosynthesis</keyword>
<feature type="binding site" evidence="11">
    <location>
        <position position="232"/>
    </location>
    <ligand>
        <name>L-glutamine</name>
        <dbReference type="ChEBI" id="CHEBI:58359"/>
    </ligand>
</feature>
<evidence type="ECO:0000256" key="10">
    <source>
        <dbReference type="ARBA" id="ARBA00049285"/>
    </source>
</evidence>
<comment type="pathway">
    <text evidence="1 11">Pyrimidine metabolism; UMP biosynthesis via de novo pathway; (S)-dihydroorotate from bicarbonate: step 1/3.</text>
</comment>
<dbReference type="NCBIfam" id="TIGR01368">
    <property type="entry name" value="CPSaseIIsmall"/>
    <property type="match status" value="1"/>
</dbReference>
<dbReference type="PRINTS" id="PR00096">
    <property type="entry name" value="GATASE"/>
</dbReference>
<dbReference type="SUPFAM" id="SSF52317">
    <property type="entry name" value="Class I glutamine amidotransferase-like"/>
    <property type="match status" value="1"/>
</dbReference>
<dbReference type="Pfam" id="PF00988">
    <property type="entry name" value="CPSase_sm_chain"/>
    <property type="match status" value="1"/>
</dbReference>
<comment type="function">
    <text evidence="11">Small subunit of the glutamine-dependent carbamoyl phosphate synthetase (CPSase). CPSase catalyzes the formation of carbamoyl phosphate from the ammonia moiety of glutamine, carbonate, and phosphate donated by ATP, constituting the first step of 2 biosynthetic pathways, one leading to arginine and/or urea and the other to pyrimidine nucleotides. The small subunit (glutamine amidotransferase) binds and cleaves glutamine to supply the large subunit with the substrate ammonia.</text>
</comment>
<name>A0A844G2G0_9BACT</name>
<feature type="active site" description="Nucleophile" evidence="11">
    <location>
        <position position="259"/>
    </location>
</feature>
<dbReference type="FunFam" id="3.50.30.20:FF:000001">
    <property type="entry name" value="Carbamoyl-phosphate synthase small chain"/>
    <property type="match status" value="1"/>
</dbReference>
<dbReference type="EC" id="6.3.5.5" evidence="11"/>
<dbReference type="HAMAP" id="MF_01209">
    <property type="entry name" value="CPSase_S_chain"/>
    <property type="match status" value="1"/>
</dbReference>
<protein>
    <recommendedName>
        <fullName evidence="11">Carbamoyl phosphate synthase small chain</fullName>
        <ecNumber evidence="11">6.3.5.5</ecNumber>
    </recommendedName>
    <alternativeName>
        <fullName evidence="11">Carbamoyl phosphate synthetase glutamine chain</fullName>
    </alternativeName>
</protein>
<dbReference type="InterPro" id="IPR036480">
    <property type="entry name" value="CarbP_synth_ssu_N_sf"/>
</dbReference>
<dbReference type="Proteomes" id="UP000435649">
    <property type="component" value="Unassembled WGS sequence"/>
</dbReference>
<keyword evidence="11" id="KW-0055">Arginine biosynthesis</keyword>
<evidence type="ECO:0000256" key="1">
    <source>
        <dbReference type="ARBA" id="ARBA00004812"/>
    </source>
</evidence>
<comment type="subunit">
    <text evidence="11">Composed of two chains; the small (or glutamine) chain promotes the hydrolysis of glutamine to ammonia, which is used by the large (or ammonia) chain to synthesize carbamoyl phosphate. Tetramer of heterodimers (alpha,beta)4.</text>
</comment>
<dbReference type="AlphaFoldDB" id="A0A844G2G0"/>
<dbReference type="Gene3D" id="3.50.30.20">
    <property type="entry name" value="Carbamoyl-phosphate synthase small subunit, N-terminal domain"/>
    <property type="match status" value="1"/>
</dbReference>
<accession>A0A844G2G0</accession>
<keyword evidence="7 11" id="KW-0315">Glutamine amidotransferase</keyword>
<comment type="catalytic activity">
    <reaction evidence="10 11">
        <text>L-glutamine + H2O = L-glutamate + NH4(+)</text>
        <dbReference type="Rhea" id="RHEA:15889"/>
        <dbReference type="ChEBI" id="CHEBI:15377"/>
        <dbReference type="ChEBI" id="CHEBI:28938"/>
        <dbReference type="ChEBI" id="CHEBI:29985"/>
        <dbReference type="ChEBI" id="CHEBI:58359"/>
    </reaction>
</comment>
<dbReference type="NCBIfam" id="NF009475">
    <property type="entry name" value="PRK12838.1"/>
    <property type="match status" value="1"/>
</dbReference>